<dbReference type="Proteomes" id="UP000245768">
    <property type="component" value="Unassembled WGS sequence"/>
</dbReference>
<evidence type="ECO:0000313" key="1">
    <source>
        <dbReference type="EMBL" id="PWN86795.1"/>
    </source>
</evidence>
<reference evidence="1 2" key="1">
    <citation type="journal article" date="2018" name="Mol. Biol. Evol.">
        <title>Broad Genomic Sampling Reveals a Smut Pathogenic Ancestry of the Fungal Clade Ustilaginomycotina.</title>
        <authorList>
            <person name="Kijpornyongpan T."/>
            <person name="Mondo S.J."/>
            <person name="Barry K."/>
            <person name="Sandor L."/>
            <person name="Lee J."/>
            <person name="Lipzen A."/>
            <person name="Pangilinan J."/>
            <person name="LaButti K."/>
            <person name="Hainaut M."/>
            <person name="Henrissat B."/>
            <person name="Grigoriev I.V."/>
            <person name="Spatafora J.W."/>
            <person name="Aime M.C."/>
        </authorList>
    </citation>
    <scope>NUCLEOTIDE SEQUENCE [LARGE SCALE GENOMIC DNA]</scope>
    <source>
        <strain evidence="1 2">MCA 4198</strain>
    </source>
</reference>
<dbReference type="InterPro" id="IPR023213">
    <property type="entry name" value="CAT-like_dom_sf"/>
</dbReference>
<accession>A0A316YGB4</accession>
<organism evidence="1 2">
    <name type="scientific">Acaromyces ingoldii</name>
    <dbReference type="NCBI Taxonomy" id="215250"/>
    <lineage>
        <taxon>Eukaryota</taxon>
        <taxon>Fungi</taxon>
        <taxon>Dikarya</taxon>
        <taxon>Basidiomycota</taxon>
        <taxon>Ustilaginomycotina</taxon>
        <taxon>Exobasidiomycetes</taxon>
        <taxon>Exobasidiales</taxon>
        <taxon>Cryptobasidiaceae</taxon>
        <taxon>Acaromyces</taxon>
    </lineage>
</organism>
<evidence type="ECO:0000313" key="2">
    <source>
        <dbReference type="Proteomes" id="UP000245768"/>
    </source>
</evidence>
<sequence length="411" mass="45216">MSSPADLGCLAEAMTPTVSQGWAARDADGELVTRPMRHFEVFFSNLTALVEVPKFAILGSALLELEQPVNFDDLARRIVTAWKCLTLRYPLLRMRCTSDMAYEYRAEVSQASIDAWAQQTVQILSRDTDEALTIDDVVTLNNALSDRPQPDKDDNWAQLRSVVQGRRFALTIRISHNIVDAGSVTILINELLTLLANGPVEPPWGSKPVKAQQLSRLPVAMGDLVPEPDASEKMSAMALKAAYMRARNQCARKLPEAKTPFGKTGHGLVCLDERHSSMLLRFARANGITVSALLHAAVVFRSALTEGIEKLERRGIYQSEIPVDPRAALPSSRCVGLYAVAVPIELPLHESLKLWQDSNGNLATAVLHLARAGMENIYGPVRSLEHRRRLALNHAVLSDAIDGAVRDGFLE</sequence>
<name>A0A316YGB4_9BASI</name>
<dbReference type="InterPro" id="IPR052058">
    <property type="entry name" value="Alcohol_O-acetyltransferase"/>
</dbReference>
<dbReference type="InParanoid" id="A0A316YGB4"/>
<dbReference type="RefSeq" id="XP_025373993.1">
    <property type="nucleotide sequence ID" value="XM_025518437.1"/>
</dbReference>
<dbReference type="PANTHER" id="PTHR28037:SF1">
    <property type="entry name" value="ALCOHOL O-ACETYLTRANSFERASE 1-RELATED"/>
    <property type="match status" value="1"/>
</dbReference>
<dbReference type="AlphaFoldDB" id="A0A316YGB4"/>
<dbReference type="EMBL" id="KZ819642">
    <property type="protein sequence ID" value="PWN86795.1"/>
    <property type="molecule type" value="Genomic_DNA"/>
</dbReference>
<dbReference type="OrthoDB" id="10058181at2759"/>
<proteinExistence type="predicted"/>
<gene>
    <name evidence="1" type="ORF">FA10DRAFT_200128</name>
</gene>
<dbReference type="PANTHER" id="PTHR28037">
    <property type="entry name" value="ALCOHOL O-ACETYLTRANSFERASE 1-RELATED"/>
    <property type="match status" value="1"/>
</dbReference>
<dbReference type="SUPFAM" id="SSF52777">
    <property type="entry name" value="CoA-dependent acyltransferases"/>
    <property type="match status" value="1"/>
</dbReference>
<keyword evidence="2" id="KW-1185">Reference proteome</keyword>
<evidence type="ECO:0008006" key="3">
    <source>
        <dbReference type="Google" id="ProtNLM"/>
    </source>
</evidence>
<dbReference type="GeneID" id="37040353"/>
<dbReference type="Gene3D" id="3.30.559.10">
    <property type="entry name" value="Chloramphenicol acetyltransferase-like domain"/>
    <property type="match status" value="1"/>
</dbReference>
<protein>
    <recommendedName>
        <fullName evidence="3">Diacylglycerol O-acyltransferase</fullName>
    </recommendedName>
</protein>